<keyword evidence="18" id="KW-1185">Reference proteome</keyword>
<dbReference type="InterPro" id="IPR034683">
    <property type="entry name" value="IspD/TarI"/>
</dbReference>
<evidence type="ECO:0000256" key="11">
    <source>
        <dbReference type="ARBA" id="ARBA00032606"/>
    </source>
</evidence>
<evidence type="ECO:0000313" key="17">
    <source>
        <dbReference type="Ensembl" id="ENSPKIP00000031405.1"/>
    </source>
</evidence>
<evidence type="ECO:0000256" key="3">
    <source>
        <dbReference type="ARBA" id="ARBA00009789"/>
    </source>
</evidence>
<dbReference type="GO" id="GO:0035269">
    <property type="term" value="P:protein O-linked glycosylation via mannose"/>
    <property type="evidence" value="ECO:0007669"/>
    <property type="project" value="TreeGrafter"/>
</dbReference>
<proteinExistence type="inferred from homology"/>
<feature type="domain" description="D-ribitol-5-phosphate cytidylyltransferase C-terminal" evidence="16">
    <location>
        <begin position="274"/>
        <end position="414"/>
    </location>
</feature>
<dbReference type="GO" id="GO:0005829">
    <property type="term" value="C:cytosol"/>
    <property type="evidence" value="ECO:0007669"/>
    <property type="project" value="UniProtKB-SubCell"/>
</dbReference>
<name>A0A3B3SM83_9TELE</name>
<dbReference type="PANTHER" id="PTHR43015:SF1">
    <property type="entry name" value="D-RIBITOL-5-PHOSPHATE CYTIDYLYLTRANSFERASE"/>
    <property type="match status" value="1"/>
</dbReference>
<comment type="catalytic activity">
    <reaction evidence="15">
        <text>D-ribitol 5-phosphate + CTP + H(+) = CDP-L-ribitol + diphosphate</text>
        <dbReference type="Rhea" id="RHEA:12456"/>
        <dbReference type="ChEBI" id="CHEBI:15378"/>
        <dbReference type="ChEBI" id="CHEBI:33019"/>
        <dbReference type="ChEBI" id="CHEBI:37563"/>
        <dbReference type="ChEBI" id="CHEBI:57608"/>
        <dbReference type="ChEBI" id="CHEBI:57695"/>
        <dbReference type="EC" id="2.7.7.40"/>
    </reaction>
</comment>
<comment type="function">
    <text evidence="12">Cytidylyltransferase required for protein O-linked mannosylation. Catalyzes the formation of CDP-ribitol nucleotide sugar from D-ribitol 5-phosphate. CDP-ribitol is a substrate of FKTN during the biosynthesis of the phosphorylated O-mannosyl trisaccharide (N-acetylgalactosamine-beta-3-N-acetylglucosamine-beta-4-(phosphate-6-)mannose), a carbohydrate structure present in alpha-dystroglycan (DAG1), which is required for binding laminin G-like domain-containing extracellular proteins with high affinity. Shows activity toward other pentose phosphate sugars and mediates formation of CDP-ribulose or CDP-ribose using CTP and ribulose-5-phosphate or ribose-5-phosphate, respectively. Not involved in dolichol production.</text>
</comment>
<reference evidence="17" key="2">
    <citation type="submission" date="2025-09" db="UniProtKB">
        <authorList>
            <consortium name="Ensembl"/>
        </authorList>
    </citation>
    <scope>IDENTIFICATION</scope>
</reference>
<dbReference type="GeneTree" id="ENSGT00390000006412"/>
<evidence type="ECO:0000256" key="10">
    <source>
        <dbReference type="ARBA" id="ARBA00031950"/>
    </source>
</evidence>
<dbReference type="Gene3D" id="3.90.550.10">
    <property type="entry name" value="Spore Coat Polysaccharide Biosynthesis Protein SpsA, Chain A"/>
    <property type="match status" value="1"/>
</dbReference>
<dbReference type="EC" id="2.7.7.40" evidence="5"/>
<comment type="catalytic activity">
    <reaction evidence="14">
        <text>D-ribose 5-phosphate + CTP + H(+) = CDP-D-ribose + diphosphate</text>
        <dbReference type="Rhea" id="RHEA:53872"/>
        <dbReference type="ChEBI" id="CHEBI:15378"/>
        <dbReference type="ChEBI" id="CHEBI:33019"/>
        <dbReference type="ChEBI" id="CHEBI:37563"/>
        <dbReference type="ChEBI" id="CHEBI:78346"/>
        <dbReference type="ChEBI" id="CHEBI:137525"/>
    </reaction>
</comment>
<keyword evidence="8" id="KW-0808">Transferase</keyword>
<dbReference type="CDD" id="cd02516">
    <property type="entry name" value="CDP-ME_synthetase"/>
    <property type="match status" value="1"/>
</dbReference>
<dbReference type="PROSITE" id="PS01295">
    <property type="entry name" value="ISPD"/>
    <property type="match status" value="1"/>
</dbReference>
<evidence type="ECO:0000256" key="9">
    <source>
        <dbReference type="ARBA" id="ARBA00022695"/>
    </source>
</evidence>
<comment type="catalytic activity">
    <reaction evidence="13">
        <text>D-ribulose 5-phosphate + CTP + H(+) = CDP-D-ribulose + diphosphate</text>
        <dbReference type="Rhea" id="RHEA:53612"/>
        <dbReference type="ChEBI" id="CHEBI:15378"/>
        <dbReference type="ChEBI" id="CHEBI:33019"/>
        <dbReference type="ChEBI" id="CHEBI:37563"/>
        <dbReference type="ChEBI" id="CHEBI:58121"/>
        <dbReference type="ChEBI" id="CHEBI:137524"/>
    </reaction>
</comment>
<evidence type="ECO:0000256" key="2">
    <source>
        <dbReference type="ARBA" id="ARBA00004922"/>
    </source>
</evidence>
<comment type="similarity">
    <text evidence="3">Belongs to the IspD/TarI cytidylyltransferase family. IspD subfamily.</text>
</comment>
<dbReference type="InterPro" id="IPR018294">
    <property type="entry name" value="ISPD_synthase_CS"/>
</dbReference>
<evidence type="ECO:0000256" key="5">
    <source>
        <dbReference type="ARBA" id="ARBA00012488"/>
    </source>
</evidence>
<sequence>MDTSCESSGRPTHPAGFFADESDLSERFPGHDSIDFPVAVVLPAGGSGERMGLATPKQFCTVFNRPLISYTIQAFERISWIENIVVVVAKESLHLMMDIIHKFCHKKVKVLLGGSSRHRSIFNGLQAFGEMPDGKSLRKPKVVIIHDAVRPFVEEDFLLRITIAAKEQGASGAIRPLVSTVIATTSEGYIDHSLERAKYRASEMPQGFVYDIIYQAYQQCSESDFEFGTECLHLALQYCGTNAKLIEGPPALWKVTYKKDLFAAESVIKDFLSQACVITTVCAESAELAHRFQKSLGARSMQVDVISGSFGNNQPLVSKTWNFIHITANIACLAEISRTVKTLHEAGQALLYPAVLILVHFSVLPHSSLTERMGQLGAIRHLAMEAKHRNILLYAILLNHNENAEQWEETVESASEITTALVKDRNPALAGQLLVA</sequence>
<keyword evidence="7" id="KW-0963">Cytoplasm</keyword>
<dbReference type="UniPathway" id="UPA00378"/>
<dbReference type="AlphaFoldDB" id="A0A3B3SM83"/>
<evidence type="ECO:0000313" key="18">
    <source>
        <dbReference type="Proteomes" id="UP000261540"/>
    </source>
</evidence>
<dbReference type="PANTHER" id="PTHR43015">
    <property type="entry name" value="D-RIBITOL-5-PHOSPHATE CYTIDYLYLTRANSFERASE"/>
    <property type="match status" value="1"/>
</dbReference>
<dbReference type="CTD" id="729920"/>
<dbReference type="InterPro" id="IPR029044">
    <property type="entry name" value="Nucleotide-diphossugar_trans"/>
</dbReference>
<evidence type="ECO:0000256" key="12">
    <source>
        <dbReference type="ARBA" id="ARBA00045509"/>
    </source>
</evidence>
<dbReference type="InterPro" id="IPR040635">
    <property type="entry name" value="ISPD_C"/>
</dbReference>
<dbReference type="GO" id="GO:0047349">
    <property type="term" value="F:D-ribitol-5-phosphate cytidylyltransferase activity"/>
    <property type="evidence" value="ECO:0007669"/>
    <property type="project" value="UniProtKB-EC"/>
</dbReference>
<comment type="subunit">
    <text evidence="4">Homodimer.</text>
</comment>
<evidence type="ECO:0000256" key="14">
    <source>
        <dbReference type="ARBA" id="ARBA00048814"/>
    </source>
</evidence>
<dbReference type="KEGG" id="pki:111839071"/>
<dbReference type="Pfam" id="PF18706">
    <property type="entry name" value="ISPD_C"/>
    <property type="match status" value="1"/>
</dbReference>
<evidence type="ECO:0000259" key="16">
    <source>
        <dbReference type="Pfam" id="PF18706"/>
    </source>
</evidence>
<evidence type="ECO:0000256" key="8">
    <source>
        <dbReference type="ARBA" id="ARBA00022679"/>
    </source>
</evidence>
<dbReference type="Pfam" id="PF01128">
    <property type="entry name" value="IspD"/>
    <property type="match status" value="1"/>
</dbReference>
<evidence type="ECO:0000256" key="13">
    <source>
        <dbReference type="ARBA" id="ARBA00048797"/>
    </source>
</evidence>
<evidence type="ECO:0000256" key="6">
    <source>
        <dbReference type="ARBA" id="ARBA00015848"/>
    </source>
</evidence>
<evidence type="ECO:0000256" key="7">
    <source>
        <dbReference type="ARBA" id="ARBA00022490"/>
    </source>
</evidence>
<evidence type="ECO:0000256" key="1">
    <source>
        <dbReference type="ARBA" id="ARBA00004514"/>
    </source>
</evidence>
<organism evidence="17 18">
    <name type="scientific">Paramormyrops kingsleyae</name>
    <dbReference type="NCBI Taxonomy" id="1676925"/>
    <lineage>
        <taxon>Eukaryota</taxon>
        <taxon>Metazoa</taxon>
        <taxon>Chordata</taxon>
        <taxon>Craniata</taxon>
        <taxon>Vertebrata</taxon>
        <taxon>Euteleostomi</taxon>
        <taxon>Actinopterygii</taxon>
        <taxon>Neopterygii</taxon>
        <taxon>Teleostei</taxon>
        <taxon>Osteoglossocephala</taxon>
        <taxon>Osteoglossomorpha</taxon>
        <taxon>Osteoglossiformes</taxon>
        <taxon>Mormyridae</taxon>
        <taxon>Paramormyrops</taxon>
    </lineage>
</organism>
<reference evidence="17" key="1">
    <citation type="submission" date="2025-08" db="UniProtKB">
        <authorList>
            <consortium name="Ensembl"/>
        </authorList>
    </citation>
    <scope>IDENTIFICATION</scope>
</reference>
<keyword evidence="9" id="KW-0548">Nucleotidyltransferase</keyword>
<dbReference type="GO" id="GO:0008299">
    <property type="term" value="P:isoprenoid biosynthetic process"/>
    <property type="evidence" value="ECO:0007669"/>
    <property type="project" value="InterPro"/>
</dbReference>
<accession>A0A3B3SM83</accession>
<comment type="pathway">
    <text evidence="2">Protein modification; protein glycosylation.</text>
</comment>
<dbReference type="Ensembl" id="ENSPKIT00000012250.1">
    <property type="protein sequence ID" value="ENSPKIP00000031405.1"/>
    <property type="gene ID" value="ENSPKIG00000011906.1"/>
</dbReference>
<dbReference type="FunFam" id="3.90.550.10:FF:000080">
    <property type="entry name" value="D-ribitol-5-phosphate cytidylyltransferase isoform X1"/>
    <property type="match status" value="1"/>
</dbReference>
<evidence type="ECO:0000256" key="4">
    <source>
        <dbReference type="ARBA" id="ARBA00011738"/>
    </source>
</evidence>
<dbReference type="Proteomes" id="UP000261540">
    <property type="component" value="Unplaced"/>
</dbReference>
<evidence type="ECO:0000256" key="15">
    <source>
        <dbReference type="ARBA" id="ARBA00049484"/>
    </source>
</evidence>
<comment type="subcellular location">
    <subcellularLocation>
        <location evidence="1">Cytoplasm</location>
        <location evidence="1">Cytosol</location>
    </subcellularLocation>
</comment>
<protein>
    <recommendedName>
        <fullName evidence="6">D-ribitol-5-phosphate cytidylyltransferase</fullName>
        <ecNumber evidence="5">2.7.7.40</ecNumber>
    </recommendedName>
    <alternativeName>
        <fullName evidence="10">2-C-methyl-D-erythritol 4-phosphate cytidylyltransferase-like protein</fullName>
    </alternativeName>
    <alternativeName>
        <fullName evidence="11">Isoprenoid synthase domain-containing protein</fullName>
    </alternativeName>
</protein>
<dbReference type="OrthoDB" id="414267at2759"/>
<dbReference type="STRING" id="1676925.ENSPKIP00000031405"/>
<dbReference type="SUPFAM" id="SSF53448">
    <property type="entry name" value="Nucleotide-diphospho-sugar transferases"/>
    <property type="match status" value="1"/>
</dbReference>